<dbReference type="HOGENOM" id="CLU_3340313_0_0_9"/>
<dbReference type="Proteomes" id="UP000002651">
    <property type="component" value="Chromosome"/>
</dbReference>
<name>G4P1Z9_BACS4</name>
<proteinExistence type="predicted"/>
<accession>G4P1Z9</accession>
<evidence type="ECO:0000313" key="2">
    <source>
        <dbReference type="Proteomes" id="UP000002651"/>
    </source>
</evidence>
<dbReference type="AlphaFoldDB" id="G4P1Z9"/>
<gene>
    <name evidence="1" type="ordered locus">GYO_4109</name>
</gene>
<reference evidence="1 2" key="1">
    <citation type="journal article" date="2012" name="J. Bacteriol.">
        <title>Whole-genome sequences of Bacillus subtilis and close relatives.</title>
        <authorList>
            <person name="Earl A.M."/>
            <person name="Eppinger M."/>
            <person name="Fricke W.F."/>
            <person name="Rosovitz M.J."/>
            <person name="Rasko D.A."/>
            <person name="Daugherty S."/>
            <person name="Losick R."/>
            <person name="Kolter R."/>
            <person name="Ravel J."/>
        </authorList>
    </citation>
    <scope>NUCLEOTIDE SEQUENCE [LARGE SCALE GENOMIC DNA]</scope>
    <source>
        <strain evidence="2">DSM 15029 / JCM 12233 / NBRC 101239 / NRRL B-23049 / TU-B-10</strain>
    </source>
</reference>
<evidence type="ECO:0000313" key="1">
    <source>
        <dbReference type="EMBL" id="AEP88678.1"/>
    </source>
</evidence>
<protein>
    <submittedName>
        <fullName evidence="1">Uncharacterized protein</fullName>
    </submittedName>
</protein>
<dbReference type="KEGG" id="bst:GYO_4109"/>
<organism evidence="1 2">
    <name type="scientific">Bacillus spizizenii (strain DSM 15029 / JCM 12233 / NBRC 101239 / NRRL B-23049 / TU-B-10)</name>
    <name type="common">Bacillus subtilis subsp. spizizenii</name>
    <dbReference type="NCBI Taxonomy" id="1052585"/>
    <lineage>
        <taxon>Bacteria</taxon>
        <taxon>Bacillati</taxon>
        <taxon>Bacillota</taxon>
        <taxon>Bacilli</taxon>
        <taxon>Bacillales</taxon>
        <taxon>Bacillaceae</taxon>
        <taxon>Bacillus</taxon>
    </lineage>
</organism>
<dbReference type="STRING" id="1052585.GYO_4109"/>
<sequence length="37" mass="4062">MNYVTHFAFFTKCSHKGEGRAFTACDEGGVQAGRLSH</sequence>
<dbReference type="EMBL" id="CP002905">
    <property type="protein sequence ID" value="AEP88678.1"/>
    <property type="molecule type" value="Genomic_DNA"/>
</dbReference>
<keyword evidence="2" id="KW-1185">Reference proteome</keyword>